<dbReference type="NCBIfam" id="TIGR00478">
    <property type="entry name" value="tly"/>
    <property type="match status" value="1"/>
</dbReference>
<name>A0A402CR16_9BACT</name>
<dbReference type="GO" id="GO:0032259">
    <property type="term" value="P:methylation"/>
    <property type="evidence" value="ECO:0007669"/>
    <property type="project" value="InterPro"/>
</dbReference>
<sequence length="246" mass="26287">MRLDKLLVERGHARSRSEAEALIDQQMVCVKGKFGLKASAPVDETAEIEITGEVLPFVSRGGQKLAAALEKFGIDPAGKQCLDAGASTGGFTDCLLQNGAAHVFAIDVGRDQMVPQLREDARVTLRERVNVRDLTPDMFPGPFALIVADLSFISLTIAFPALAPLLTPDGDIVCLVKPQFEVGAERVGKGGIVRSPQLRTQALARVVAAAYGVGLAEFGRMPSPIRGGDGNEEFLLHLRPVAHVPR</sequence>
<reference evidence="3 4" key="1">
    <citation type="journal article" date="2019" name="Int. J. Syst. Evol. Microbiol.">
        <title>Capsulimonas corticalis gen. nov., sp. nov., an aerobic capsulated bacterium, of a novel bacterial order, Capsulimonadales ord. nov., of the class Armatimonadia of the phylum Armatimonadetes.</title>
        <authorList>
            <person name="Li J."/>
            <person name="Kudo C."/>
            <person name="Tonouchi A."/>
        </authorList>
    </citation>
    <scope>NUCLEOTIDE SEQUENCE [LARGE SCALE GENOMIC DNA]</scope>
    <source>
        <strain evidence="3 4">AX-7</strain>
    </source>
</reference>
<dbReference type="SUPFAM" id="SSF55174">
    <property type="entry name" value="Alpha-L RNA-binding motif"/>
    <property type="match status" value="1"/>
</dbReference>
<evidence type="ECO:0000256" key="2">
    <source>
        <dbReference type="ARBA" id="ARBA00029460"/>
    </source>
</evidence>
<dbReference type="Gene3D" id="3.10.290.10">
    <property type="entry name" value="RNA-binding S4 domain"/>
    <property type="match status" value="1"/>
</dbReference>
<evidence type="ECO:0000256" key="1">
    <source>
        <dbReference type="ARBA" id="ARBA00022884"/>
    </source>
</evidence>
<dbReference type="OrthoDB" id="9784736at2"/>
<dbReference type="Pfam" id="PF01728">
    <property type="entry name" value="FtsJ"/>
    <property type="match status" value="1"/>
</dbReference>
<dbReference type="Pfam" id="PF01479">
    <property type="entry name" value="S4"/>
    <property type="match status" value="1"/>
</dbReference>
<evidence type="ECO:0000313" key="4">
    <source>
        <dbReference type="Proteomes" id="UP000287394"/>
    </source>
</evidence>
<proteinExistence type="inferred from homology"/>
<protein>
    <submittedName>
        <fullName evidence="3">TlyA family rRNA (Cytidine-2'-O)-methyltransferase</fullName>
    </submittedName>
</protein>
<keyword evidence="1" id="KW-0694">RNA-binding</keyword>
<dbReference type="CDD" id="cd00165">
    <property type="entry name" value="S4"/>
    <property type="match status" value="1"/>
</dbReference>
<dbReference type="InterPro" id="IPR029063">
    <property type="entry name" value="SAM-dependent_MTases_sf"/>
</dbReference>
<organism evidence="3 4">
    <name type="scientific">Capsulimonas corticalis</name>
    <dbReference type="NCBI Taxonomy" id="2219043"/>
    <lineage>
        <taxon>Bacteria</taxon>
        <taxon>Bacillati</taxon>
        <taxon>Armatimonadota</taxon>
        <taxon>Armatimonadia</taxon>
        <taxon>Capsulimonadales</taxon>
        <taxon>Capsulimonadaceae</taxon>
        <taxon>Capsulimonas</taxon>
    </lineage>
</organism>
<dbReference type="InterPro" id="IPR004538">
    <property type="entry name" value="Hemolysin_A/TlyA"/>
</dbReference>
<dbReference type="Proteomes" id="UP000287394">
    <property type="component" value="Chromosome"/>
</dbReference>
<dbReference type="InterPro" id="IPR002942">
    <property type="entry name" value="S4_RNA-bd"/>
</dbReference>
<dbReference type="PROSITE" id="PS50889">
    <property type="entry name" value="S4"/>
    <property type="match status" value="1"/>
</dbReference>
<dbReference type="KEGG" id="ccot:CCAX7_65420"/>
<dbReference type="SUPFAM" id="SSF53335">
    <property type="entry name" value="S-adenosyl-L-methionine-dependent methyltransferases"/>
    <property type="match status" value="1"/>
</dbReference>
<dbReference type="RefSeq" id="WP_119319850.1">
    <property type="nucleotide sequence ID" value="NZ_AP025739.1"/>
</dbReference>
<gene>
    <name evidence="3" type="ORF">CCAX7_65420</name>
</gene>
<dbReference type="GO" id="GO:0003723">
    <property type="term" value="F:RNA binding"/>
    <property type="evidence" value="ECO:0007669"/>
    <property type="project" value="UniProtKB-KW"/>
</dbReference>
<accession>A0A402CR16</accession>
<dbReference type="Gene3D" id="3.40.50.150">
    <property type="entry name" value="Vaccinia Virus protein VP39"/>
    <property type="match status" value="1"/>
</dbReference>
<dbReference type="PANTHER" id="PTHR32319">
    <property type="entry name" value="BACTERIAL HEMOLYSIN-LIKE PROTEIN"/>
    <property type="match status" value="1"/>
</dbReference>
<dbReference type="EMBL" id="AP025739">
    <property type="protein sequence ID" value="BDI34491.1"/>
    <property type="molecule type" value="Genomic_DNA"/>
</dbReference>
<dbReference type="SMART" id="SM00363">
    <property type="entry name" value="S4"/>
    <property type="match status" value="1"/>
</dbReference>
<evidence type="ECO:0000313" key="3">
    <source>
        <dbReference type="EMBL" id="BDI34491.1"/>
    </source>
</evidence>
<dbReference type="PIRSF" id="PIRSF005578">
    <property type="entry name" value="TlyA"/>
    <property type="match status" value="1"/>
</dbReference>
<comment type="similarity">
    <text evidence="2">Belongs to the TlyA family.</text>
</comment>
<dbReference type="InterPro" id="IPR047048">
    <property type="entry name" value="TlyA"/>
</dbReference>
<dbReference type="CDD" id="cd02440">
    <property type="entry name" value="AdoMet_MTases"/>
    <property type="match status" value="1"/>
</dbReference>
<dbReference type="InterPro" id="IPR002877">
    <property type="entry name" value="RNA_MeTrfase_FtsJ_dom"/>
</dbReference>
<dbReference type="InterPro" id="IPR036986">
    <property type="entry name" value="S4_RNA-bd_sf"/>
</dbReference>
<dbReference type="GO" id="GO:0008168">
    <property type="term" value="F:methyltransferase activity"/>
    <property type="evidence" value="ECO:0007669"/>
    <property type="project" value="InterPro"/>
</dbReference>
<dbReference type="PANTHER" id="PTHR32319:SF0">
    <property type="entry name" value="BACTERIAL HEMOLYSIN-LIKE PROTEIN"/>
    <property type="match status" value="1"/>
</dbReference>
<keyword evidence="4" id="KW-1185">Reference proteome</keyword>
<dbReference type="FunCoup" id="A0A402CR16">
    <property type="interactions" value="257"/>
</dbReference>
<dbReference type="AlphaFoldDB" id="A0A402CR16"/>